<name>A0ACB6ZKZ7_THEGA</name>
<dbReference type="Proteomes" id="UP000886501">
    <property type="component" value="Unassembled WGS sequence"/>
</dbReference>
<comment type="caution">
    <text evidence="1">The sequence shown here is derived from an EMBL/GenBank/DDBJ whole genome shotgun (WGS) entry which is preliminary data.</text>
</comment>
<proteinExistence type="predicted"/>
<gene>
    <name evidence="1" type="ORF">BDM02DRAFT_3112662</name>
</gene>
<sequence length="64" mass="7366">MLRRTKNSDNFTRKHLSTDPPCWSTTDPPFPVPQAHTQRPFYRRPEHSLEMGTAQTLRCGQAGI</sequence>
<organism evidence="1 2">
    <name type="scientific">Thelephora ganbajun</name>
    <name type="common">Ganba fungus</name>
    <dbReference type="NCBI Taxonomy" id="370292"/>
    <lineage>
        <taxon>Eukaryota</taxon>
        <taxon>Fungi</taxon>
        <taxon>Dikarya</taxon>
        <taxon>Basidiomycota</taxon>
        <taxon>Agaricomycotina</taxon>
        <taxon>Agaricomycetes</taxon>
        <taxon>Thelephorales</taxon>
        <taxon>Thelephoraceae</taxon>
        <taxon>Thelephora</taxon>
    </lineage>
</organism>
<accession>A0ACB6ZKZ7</accession>
<evidence type="ECO:0000313" key="2">
    <source>
        <dbReference type="Proteomes" id="UP000886501"/>
    </source>
</evidence>
<protein>
    <submittedName>
        <fullName evidence="1">Uncharacterized protein</fullName>
    </submittedName>
</protein>
<reference evidence="1" key="1">
    <citation type="submission" date="2019-10" db="EMBL/GenBank/DDBJ databases">
        <authorList>
            <consortium name="DOE Joint Genome Institute"/>
            <person name="Kuo A."/>
            <person name="Miyauchi S."/>
            <person name="Kiss E."/>
            <person name="Drula E."/>
            <person name="Kohler A."/>
            <person name="Sanchez-Garcia M."/>
            <person name="Andreopoulos B."/>
            <person name="Barry K.W."/>
            <person name="Bonito G."/>
            <person name="Buee M."/>
            <person name="Carver A."/>
            <person name="Chen C."/>
            <person name="Cichocki N."/>
            <person name="Clum A."/>
            <person name="Culley D."/>
            <person name="Crous P.W."/>
            <person name="Fauchery L."/>
            <person name="Girlanda M."/>
            <person name="Hayes R."/>
            <person name="Keri Z."/>
            <person name="Labutti K."/>
            <person name="Lipzen A."/>
            <person name="Lombard V."/>
            <person name="Magnuson J."/>
            <person name="Maillard F."/>
            <person name="Morin E."/>
            <person name="Murat C."/>
            <person name="Nolan M."/>
            <person name="Ohm R."/>
            <person name="Pangilinan J."/>
            <person name="Pereira M."/>
            <person name="Perotto S."/>
            <person name="Peter M."/>
            <person name="Riley R."/>
            <person name="Sitrit Y."/>
            <person name="Stielow B."/>
            <person name="Szollosi G."/>
            <person name="Zifcakova L."/>
            <person name="Stursova M."/>
            <person name="Spatafora J.W."/>
            <person name="Tedersoo L."/>
            <person name="Vaario L.-M."/>
            <person name="Yamada A."/>
            <person name="Yan M."/>
            <person name="Wang P."/>
            <person name="Xu J."/>
            <person name="Bruns T."/>
            <person name="Baldrian P."/>
            <person name="Vilgalys R."/>
            <person name="Henrissat B."/>
            <person name="Grigoriev I.V."/>
            <person name="Hibbett D."/>
            <person name="Nagy L.G."/>
            <person name="Martin F.M."/>
        </authorList>
    </citation>
    <scope>NUCLEOTIDE SEQUENCE</scope>
    <source>
        <strain evidence="1">P2</strain>
    </source>
</reference>
<dbReference type="EMBL" id="MU117989">
    <property type="protein sequence ID" value="KAF9650066.1"/>
    <property type="molecule type" value="Genomic_DNA"/>
</dbReference>
<evidence type="ECO:0000313" key="1">
    <source>
        <dbReference type="EMBL" id="KAF9650066.1"/>
    </source>
</evidence>
<reference evidence="1" key="2">
    <citation type="journal article" date="2020" name="Nat. Commun.">
        <title>Large-scale genome sequencing of mycorrhizal fungi provides insights into the early evolution of symbiotic traits.</title>
        <authorList>
            <person name="Miyauchi S."/>
            <person name="Kiss E."/>
            <person name="Kuo A."/>
            <person name="Drula E."/>
            <person name="Kohler A."/>
            <person name="Sanchez-Garcia M."/>
            <person name="Morin E."/>
            <person name="Andreopoulos B."/>
            <person name="Barry K.W."/>
            <person name="Bonito G."/>
            <person name="Buee M."/>
            <person name="Carver A."/>
            <person name="Chen C."/>
            <person name="Cichocki N."/>
            <person name="Clum A."/>
            <person name="Culley D."/>
            <person name="Crous P.W."/>
            <person name="Fauchery L."/>
            <person name="Girlanda M."/>
            <person name="Hayes R.D."/>
            <person name="Keri Z."/>
            <person name="LaButti K."/>
            <person name="Lipzen A."/>
            <person name="Lombard V."/>
            <person name="Magnuson J."/>
            <person name="Maillard F."/>
            <person name="Murat C."/>
            <person name="Nolan M."/>
            <person name="Ohm R.A."/>
            <person name="Pangilinan J."/>
            <person name="Pereira M.F."/>
            <person name="Perotto S."/>
            <person name="Peter M."/>
            <person name="Pfister S."/>
            <person name="Riley R."/>
            <person name="Sitrit Y."/>
            <person name="Stielow J.B."/>
            <person name="Szollosi G."/>
            <person name="Zifcakova L."/>
            <person name="Stursova M."/>
            <person name="Spatafora J.W."/>
            <person name="Tedersoo L."/>
            <person name="Vaario L.M."/>
            <person name="Yamada A."/>
            <person name="Yan M."/>
            <person name="Wang P."/>
            <person name="Xu J."/>
            <person name="Bruns T."/>
            <person name="Baldrian P."/>
            <person name="Vilgalys R."/>
            <person name="Dunand C."/>
            <person name="Henrissat B."/>
            <person name="Grigoriev I.V."/>
            <person name="Hibbett D."/>
            <person name="Nagy L.G."/>
            <person name="Martin F.M."/>
        </authorList>
    </citation>
    <scope>NUCLEOTIDE SEQUENCE</scope>
    <source>
        <strain evidence="1">P2</strain>
    </source>
</reference>
<keyword evidence="2" id="KW-1185">Reference proteome</keyword>